<accession>A0AAW9S0R3</accession>
<sequence>MIGVLRQFRKNFSSSFGRLARGVALASVGIAVLAAPPAKAEDRYAAFVIDASNGNILFSRYADDKRYPASLTKILTLYLVFEDLDAGKIRLDTPLKASQNAANQAPSKIGIRPGETITVDQAIRALVTKSANDVAVVVAENLGGSVSNFAARMTQTARSIGMRGSNFRNPHGLPDSGQYTTAHDMATLAIQTMRRFPQYYGYFQTKSFTWKGATYGNHNKLLGRVAGVDGMKTGYISASGFNLVSSMRRDGRHIVGVVMGGRTGATRDAHMQDLLETYIKKAATSGAMMFANAPLPPSRPDQASLPVRTSAAQIIPVPKLVVPSIRVPGTLVTAGAAGKSLPLEAPSDTTGSVAPPAVAAAATPVPAQVVEQGDTNAAAPATVQNGDWVIQVGAFNNEQLAYATLQKARARAPGMLGSATAFTETTSKGGETLWRARFAGFDQNTAYTACAELKQHAFGCFPARN</sequence>
<dbReference type="InterPro" id="IPR007730">
    <property type="entry name" value="SPOR-like_dom"/>
</dbReference>
<dbReference type="InterPro" id="IPR036680">
    <property type="entry name" value="SPOR-like_sf"/>
</dbReference>
<evidence type="ECO:0000256" key="2">
    <source>
        <dbReference type="ARBA" id="ARBA00022729"/>
    </source>
</evidence>
<evidence type="ECO:0000256" key="3">
    <source>
        <dbReference type="ARBA" id="ARBA00022801"/>
    </source>
</evidence>
<dbReference type="GO" id="GO:0008360">
    <property type="term" value="P:regulation of cell shape"/>
    <property type="evidence" value="ECO:0007669"/>
    <property type="project" value="UniProtKB-KW"/>
</dbReference>
<evidence type="ECO:0000256" key="5">
    <source>
        <dbReference type="ARBA" id="ARBA00022984"/>
    </source>
</evidence>
<evidence type="ECO:0000256" key="9">
    <source>
        <dbReference type="RuleBase" id="RU004016"/>
    </source>
</evidence>
<dbReference type="InterPro" id="IPR001967">
    <property type="entry name" value="Peptidase_S11_N"/>
</dbReference>
<dbReference type="PANTHER" id="PTHR21581">
    <property type="entry name" value="D-ALANYL-D-ALANINE CARBOXYPEPTIDASE"/>
    <property type="match status" value="1"/>
</dbReference>
<dbReference type="Pfam" id="PF00768">
    <property type="entry name" value="Peptidase_S11"/>
    <property type="match status" value="1"/>
</dbReference>
<evidence type="ECO:0000256" key="1">
    <source>
        <dbReference type="ARBA" id="ARBA00007164"/>
    </source>
</evidence>
<dbReference type="Proteomes" id="UP001378188">
    <property type="component" value="Unassembled WGS sequence"/>
</dbReference>
<dbReference type="EMBL" id="JAZHOF010000007">
    <property type="protein sequence ID" value="MEJ8573431.1"/>
    <property type="molecule type" value="Genomic_DNA"/>
</dbReference>
<comment type="caution">
    <text evidence="12">The sequence shown here is derived from an EMBL/GenBank/DDBJ whole genome shotgun (WGS) entry which is preliminary data.</text>
</comment>
<feature type="domain" description="SPOR" evidence="11">
    <location>
        <begin position="382"/>
        <end position="465"/>
    </location>
</feature>
<dbReference type="AlphaFoldDB" id="A0AAW9S0R3"/>
<evidence type="ECO:0000256" key="10">
    <source>
        <dbReference type="SAM" id="SignalP"/>
    </source>
</evidence>
<dbReference type="PRINTS" id="PR00725">
    <property type="entry name" value="DADACBPTASE1"/>
</dbReference>
<gene>
    <name evidence="12" type="ORF">V3328_18220</name>
</gene>
<dbReference type="GO" id="GO:0006508">
    <property type="term" value="P:proteolysis"/>
    <property type="evidence" value="ECO:0007669"/>
    <property type="project" value="InterPro"/>
</dbReference>
<evidence type="ECO:0000256" key="8">
    <source>
        <dbReference type="PIRSR" id="PIRSR618044-2"/>
    </source>
</evidence>
<keyword evidence="2 10" id="KW-0732">Signal</keyword>
<dbReference type="GO" id="GO:0071555">
    <property type="term" value="P:cell wall organization"/>
    <property type="evidence" value="ECO:0007669"/>
    <property type="project" value="UniProtKB-KW"/>
</dbReference>
<evidence type="ECO:0000256" key="7">
    <source>
        <dbReference type="PIRSR" id="PIRSR618044-1"/>
    </source>
</evidence>
<dbReference type="Gene3D" id="3.30.70.1070">
    <property type="entry name" value="Sporulation related repeat"/>
    <property type="match status" value="1"/>
</dbReference>
<feature type="binding site" evidence="8">
    <location>
        <position position="232"/>
    </location>
    <ligand>
        <name>substrate</name>
    </ligand>
</feature>
<dbReference type="GO" id="GO:0042834">
    <property type="term" value="F:peptidoglycan binding"/>
    <property type="evidence" value="ECO:0007669"/>
    <property type="project" value="InterPro"/>
</dbReference>
<evidence type="ECO:0000259" key="11">
    <source>
        <dbReference type="PROSITE" id="PS51724"/>
    </source>
</evidence>
<keyword evidence="12" id="KW-0645">Protease</keyword>
<evidence type="ECO:0000313" key="12">
    <source>
        <dbReference type="EMBL" id="MEJ8573431.1"/>
    </source>
</evidence>
<keyword evidence="3" id="KW-0378">Hydrolase</keyword>
<evidence type="ECO:0000313" key="13">
    <source>
        <dbReference type="Proteomes" id="UP001378188"/>
    </source>
</evidence>
<evidence type="ECO:0000256" key="4">
    <source>
        <dbReference type="ARBA" id="ARBA00022960"/>
    </source>
</evidence>
<dbReference type="GO" id="GO:0009002">
    <property type="term" value="F:serine-type D-Ala-D-Ala carboxypeptidase activity"/>
    <property type="evidence" value="ECO:0007669"/>
    <property type="project" value="InterPro"/>
</dbReference>
<feature type="active site" description="Proton acceptor" evidence="7">
    <location>
        <position position="73"/>
    </location>
</feature>
<keyword evidence="6" id="KW-0961">Cell wall biogenesis/degradation</keyword>
<protein>
    <submittedName>
        <fullName evidence="12">D-alanyl-D-alanine carboxypeptidase</fullName>
    </submittedName>
</protein>
<organism evidence="12 13">
    <name type="scientific">Microbaculum marinum</name>
    <dbReference type="NCBI Taxonomy" id="1764581"/>
    <lineage>
        <taxon>Bacteria</taxon>
        <taxon>Pseudomonadati</taxon>
        <taxon>Pseudomonadota</taxon>
        <taxon>Alphaproteobacteria</taxon>
        <taxon>Hyphomicrobiales</taxon>
        <taxon>Tepidamorphaceae</taxon>
        <taxon>Microbaculum</taxon>
    </lineage>
</organism>
<dbReference type="InterPro" id="IPR018044">
    <property type="entry name" value="Peptidase_S11"/>
</dbReference>
<dbReference type="Pfam" id="PF05036">
    <property type="entry name" value="SPOR"/>
    <property type="match status" value="1"/>
</dbReference>
<evidence type="ECO:0000256" key="6">
    <source>
        <dbReference type="ARBA" id="ARBA00023316"/>
    </source>
</evidence>
<dbReference type="SUPFAM" id="SSF56601">
    <property type="entry name" value="beta-lactamase/transpeptidase-like"/>
    <property type="match status" value="1"/>
</dbReference>
<dbReference type="PANTHER" id="PTHR21581:SF6">
    <property type="entry name" value="TRAFFICKING PROTEIN PARTICLE COMPLEX SUBUNIT 12"/>
    <property type="match status" value="1"/>
</dbReference>
<feature type="active site" description="Acyl-ester intermediate" evidence="7">
    <location>
        <position position="70"/>
    </location>
</feature>
<name>A0AAW9S0R3_9HYPH</name>
<feature type="chain" id="PRO_5043421005" evidence="10">
    <location>
        <begin position="41"/>
        <end position="465"/>
    </location>
</feature>
<dbReference type="RefSeq" id="WP_340331121.1">
    <property type="nucleotide sequence ID" value="NZ_JAZHOF010000007.1"/>
</dbReference>
<dbReference type="InterPro" id="IPR012338">
    <property type="entry name" value="Beta-lactam/transpept-like"/>
</dbReference>
<dbReference type="PROSITE" id="PS51724">
    <property type="entry name" value="SPOR"/>
    <property type="match status" value="1"/>
</dbReference>
<dbReference type="Gene3D" id="3.40.710.10">
    <property type="entry name" value="DD-peptidase/beta-lactamase superfamily"/>
    <property type="match status" value="1"/>
</dbReference>
<reference evidence="12 13" key="1">
    <citation type="submission" date="2024-02" db="EMBL/GenBank/DDBJ databases">
        <title>Genome analysis and characterization of Microbaculum marinisediminis sp. nov., isolated from marine sediment.</title>
        <authorList>
            <person name="Du Z.-J."/>
            <person name="Ye Y.-Q."/>
            <person name="Zhang Z.-R."/>
            <person name="Yuan S.-M."/>
            <person name="Zhang X.-Y."/>
        </authorList>
    </citation>
    <scope>NUCLEOTIDE SEQUENCE [LARGE SCALE GENOMIC DNA]</scope>
    <source>
        <strain evidence="12 13">SDUM1044001</strain>
    </source>
</reference>
<comment type="similarity">
    <text evidence="1 9">Belongs to the peptidase S11 family.</text>
</comment>
<keyword evidence="5" id="KW-0573">Peptidoglycan synthesis</keyword>
<keyword evidence="4" id="KW-0133">Cell shape</keyword>
<feature type="signal peptide" evidence="10">
    <location>
        <begin position="1"/>
        <end position="40"/>
    </location>
</feature>
<feature type="active site" evidence="7">
    <location>
        <position position="130"/>
    </location>
</feature>
<keyword evidence="12" id="KW-0121">Carboxypeptidase</keyword>
<dbReference type="GO" id="GO:0009252">
    <property type="term" value="P:peptidoglycan biosynthetic process"/>
    <property type="evidence" value="ECO:0007669"/>
    <property type="project" value="UniProtKB-KW"/>
</dbReference>
<proteinExistence type="inferred from homology"/>
<keyword evidence="13" id="KW-1185">Reference proteome</keyword>